<dbReference type="AlphaFoldDB" id="A0A4R3L0P7"/>
<evidence type="ECO:0000313" key="7">
    <source>
        <dbReference type="EMBL" id="TCS92762.1"/>
    </source>
</evidence>
<organism evidence="7 8">
    <name type="scientific">Pseudofulvimonas gallinarii</name>
    <dbReference type="NCBI Taxonomy" id="634155"/>
    <lineage>
        <taxon>Bacteria</taxon>
        <taxon>Pseudomonadati</taxon>
        <taxon>Pseudomonadota</taxon>
        <taxon>Gammaproteobacteria</taxon>
        <taxon>Lysobacterales</taxon>
        <taxon>Rhodanobacteraceae</taxon>
        <taxon>Pseudofulvimonas</taxon>
    </lineage>
</organism>
<dbReference type="Gene3D" id="2.60.200.20">
    <property type="match status" value="1"/>
</dbReference>
<evidence type="ECO:0000256" key="2">
    <source>
        <dbReference type="ARBA" id="ARBA00022840"/>
    </source>
</evidence>
<keyword evidence="3" id="KW-0805">Transcription regulation</keyword>
<evidence type="ECO:0000256" key="4">
    <source>
        <dbReference type="ARBA" id="ARBA00023163"/>
    </source>
</evidence>
<evidence type="ECO:0000259" key="5">
    <source>
        <dbReference type="PROSITE" id="PS50006"/>
    </source>
</evidence>
<dbReference type="InterPro" id="IPR058031">
    <property type="entry name" value="AAA_lid_NorR"/>
</dbReference>
<dbReference type="FunFam" id="3.40.50.300:FF:000006">
    <property type="entry name" value="DNA-binding transcriptional regulator NtrC"/>
    <property type="match status" value="1"/>
</dbReference>
<feature type="domain" description="FHA" evidence="5">
    <location>
        <begin position="23"/>
        <end position="72"/>
    </location>
</feature>
<dbReference type="RefSeq" id="WP_164483952.1">
    <property type="nucleotide sequence ID" value="NZ_JBHLWF010000024.1"/>
</dbReference>
<dbReference type="SUPFAM" id="SSF49879">
    <property type="entry name" value="SMAD/FHA domain"/>
    <property type="match status" value="1"/>
</dbReference>
<dbReference type="Gene3D" id="3.40.50.300">
    <property type="entry name" value="P-loop containing nucleotide triphosphate hydrolases"/>
    <property type="match status" value="1"/>
</dbReference>
<dbReference type="SMART" id="SM00382">
    <property type="entry name" value="AAA"/>
    <property type="match status" value="1"/>
</dbReference>
<dbReference type="PRINTS" id="PR01590">
    <property type="entry name" value="HTHFIS"/>
</dbReference>
<keyword evidence="2" id="KW-0067">ATP-binding</keyword>
<dbReference type="Proteomes" id="UP000294599">
    <property type="component" value="Unassembled WGS sequence"/>
</dbReference>
<dbReference type="InterPro" id="IPR003593">
    <property type="entry name" value="AAA+_ATPase"/>
</dbReference>
<reference evidence="7 8" key="1">
    <citation type="submission" date="2019-03" db="EMBL/GenBank/DDBJ databases">
        <title>Genomic Encyclopedia of Type Strains, Phase IV (KMG-IV): sequencing the most valuable type-strain genomes for metagenomic binning, comparative biology and taxonomic classification.</title>
        <authorList>
            <person name="Goeker M."/>
        </authorList>
    </citation>
    <scope>NUCLEOTIDE SEQUENCE [LARGE SCALE GENOMIC DNA]</scope>
    <source>
        <strain evidence="7 8">DSM 21944</strain>
    </source>
</reference>
<dbReference type="InterPro" id="IPR000253">
    <property type="entry name" value="FHA_dom"/>
</dbReference>
<keyword evidence="4" id="KW-0804">Transcription</keyword>
<dbReference type="InterPro" id="IPR009057">
    <property type="entry name" value="Homeodomain-like_sf"/>
</dbReference>
<dbReference type="GO" id="GO:0043565">
    <property type="term" value="F:sequence-specific DNA binding"/>
    <property type="evidence" value="ECO:0007669"/>
    <property type="project" value="InterPro"/>
</dbReference>
<dbReference type="GO" id="GO:0006355">
    <property type="term" value="P:regulation of DNA-templated transcription"/>
    <property type="evidence" value="ECO:0007669"/>
    <property type="project" value="InterPro"/>
</dbReference>
<accession>A0A4R3L0P7</accession>
<dbReference type="PROSITE" id="PS50006">
    <property type="entry name" value="FHA_DOMAIN"/>
    <property type="match status" value="1"/>
</dbReference>
<dbReference type="Gene3D" id="1.10.10.60">
    <property type="entry name" value="Homeodomain-like"/>
    <property type="match status" value="1"/>
</dbReference>
<gene>
    <name evidence="7" type="ORF">EDC25_1322</name>
</gene>
<dbReference type="SUPFAM" id="SSF46689">
    <property type="entry name" value="Homeodomain-like"/>
    <property type="match status" value="1"/>
</dbReference>
<proteinExistence type="predicted"/>
<protein>
    <submittedName>
        <fullName evidence="7">Regulatory Fis family protein</fullName>
    </submittedName>
</protein>
<dbReference type="InterPro" id="IPR025662">
    <property type="entry name" value="Sigma_54_int_dom_ATP-bd_1"/>
</dbReference>
<dbReference type="Gene3D" id="1.10.8.60">
    <property type="match status" value="1"/>
</dbReference>
<feature type="domain" description="Sigma-54 factor interaction" evidence="6">
    <location>
        <begin position="246"/>
        <end position="474"/>
    </location>
</feature>
<dbReference type="SMART" id="SM00240">
    <property type="entry name" value="FHA"/>
    <property type="match status" value="1"/>
</dbReference>
<dbReference type="InterPro" id="IPR032030">
    <property type="entry name" value="YscD_cytoplasmic_dom"/>
</dbReference>
<dbReference type="PROSITE" id="PS50045">
    <property type="entry name" value="SIGMA54_INTERACT_4"/>
    <property type="match status" value="1"/>
</dbReference>
<keyword evidence="8" id="KW-1185">Reference proteome</keyword>
<dbReference type="GO" id="GO:0005524">
    <property type="term" value="F:ATP binding"/>
    <property type="evidence" value="ECO:0007669"/>
    <property type="project" value="UniProtKB-KW"/>
</dbReference>
<dbReference type="InterPro" id="IPR002197">
    <property type="entry name" value="HTH_Fis"/>
</dbReference>
<dbReference type="InterPro" id="IPR008984">
    <property type="entry name" value="SMAD_FHA_dom_sf"/>
</dbReference>
<dbReference type="PANTHER" id="PTHR32071">
    <property type="entry name" value="TRANSCRIPTIONAL REGULATORY PROTEIN"/>
    <property type="match status" value="1"/>
</dbReference>
<dbReference type="Pfam" id="PF25601">
    <property type="entry name" value="AAA_lid_14"/>
    <property type="match status" value="1"/>
</dbReference>
<dbReference type="EMBL" id="SMAF01000032">
    <property type="protein sequence ID" value="TCS92762.1"/>
    <property type="molecule type" value="Genomic_DNA"/>
</dbReference>
<dbReference type="InterPro" id="IPR025943">
    <property type="entry name" value="Sigma_54_int_dom_ATP-bd_2"/>
</dbReference>
<evidence type="ECO:0000259" key="6">
    <source>
        <dbReference type="PROSITE" id="PS50045"/>
    </source>
</evidence>
<name>A0A4R3L0P7_9GAMM</name>
<dbReference type="Pfam" id="PF00158">
    <property type="entry name" value="Sigma54_activat"/>
    <property type="match status" value="1"/>
</dbReference>
<dbReference type="PROSITE" id="PS00676">
    <property type="entry name" value="SIGMA54_INTERACT_2"/>
    <property type="match status" value="1"/>
</dbReference>
<dbReference type="Pfam" id="PF02954">
    <property type="entry name" value="HTH_8"/>
    <property type="match status" value="1"/>
</dbReference>
<evidence type="ECO:0000256" key="1">
    <source>
        <dbReference type="ARBA" id="ARBA00022741"/>
    </source>
</evidence>
<dbReference type="CDD" id="cd00060">
    <property type="entry name" value="FHA"/>
    <property type="match status" value="1"/>
</dbReference>
<comment type="caution">
    <text evidence="7">The sequence shown here is derived from an EMBL/GenBank/DDBJ whole genome shotgun (WGS) entry which is preliminary data.</text>
</comment>
<dbReference type="Pfam" id="PF16697">
    <property type="entry name" value="Yop-YscD_cpl"/>
    <property type="match status" value="1"/>
</dbReference>
<dbReference type="InterPro" id="IPR027417">
    <property type="entry name" value="P-loop_NTPase"/>
</dbReference>
<keyword evidence="1" id="KW-0547">Nucleotide-binding</keyword>
<dbReference type="SUPFAM" id="SSF52540">
    <property type="entry name" value="P-loop containing nucleoside triphosphate hydrolases"/>
    <property type="match status" value="1"/>
</dbReference>
<sequence>MRWRLRGRLAGRELRLLIGSKGAVVGSAGDCDHVIADPTVSRRHVRVQPAEDQLEFEDLGSRNGTWFEGARLAGVVRLSPGQKVRLGDVELAIEHVAEDDAVAVFGADPVREVPRDGRDAAPTMVAAAVVRFCLREFEPLLVRIAGAGSPDETAVLMTSTLVAAGLGCGAAITRERTTLACAGILEGEAVSAGLGPYRLRIHGVPADDRPGAESVARMLLAVLVLSDPAAPSAPAQPATSTAAEPPLTSSPALRDIYRDAARLAQSRLNVLVTGESGTGKELLARYLHEASGEPDDRFLVLNCAALPADLLDAELFGIESGVATGVQARAGRFELAHGGTLFLDEIGDMSLDTQARILRVLQEKQVYRVGSHRPLPADVRIIAATHRDLPAMVKAGSFRLDLYHRIADWRAELPPLRDRREDIAGLAALFLSRACAARGIRSGGLTQAAIDALCGYAWPGNVRELEREMSRVALFVEEGEPVSSDLFRADIRETPGQQPVGTGLAAALAEAERQVIAGTLAQCGGRVTEAARRLGISRATLYRRLEQLGMEPPASRPRES</sequence>
<evidence type="ECO:0000256" key="3">
    <source>
        <dbReference type="ARBA" id="ARBA00023015"/>
    </source>
</evidence>
<dbReference type="CDD" id="cd00009">
    <property type="entry name" value="AAA"/>
    <property type="match status" value="1"/>
</dbReference>
<dbReference type="PROSITE" id="PS00675">
    <property type="entry name" value="SIGMA54_INTERACT_1"/>
    <property type="match status" value="1"/>
</dbReference>
<evidence type="ECO:0000313" key="8">
    <source>
        <dbReference type="Proteomes" id="UP000294599"/>
    </source>
</evidence>
<dbReference type="InterPro" id="IPR002078">
    <property type="entry name" value="Sigma_54_int"/>
</dbReference>